<dbReference type="SUPFAM" id="SSF50249">
    <property type="entry name" value="Nucleic acid-binding proteins"/>
    <property type="match status" value="1"/>
</dbReference>
<dbReference type="InterPro" id="IPR025249">
    <property type="entry name" value="TF_NusA_KH_1st"/>
</dbReference>
<dbReference type="SUPFAM" id="SSF54814">
    <property type="entry name" value="Prokaryotic type KH domain (KH-domain type II)"/>
    <property type="match status" value="2"/>
</dbReference>
<organism evidence="9 10">
    <name type="scientific">Anaeroplasma bactoclasticum</name>
    <dbReference type="NCBI Taxonomy" id="2088"/>
    <lineage>
        <taxon>Bacteria</taxon>
        <taxon>Bacillati</taxon>
        <taxon>Mycoplasmatota</taxon>
        <taxon>Mollicutes</taxon>
        <taxon>Anaeroplasmatales</taxon>
        <taxon>Anaeroplasmataceae</taxon>
        <taxon>Anaeroplasma</taxon>
    </lineage>
</organism>
<dbReference type="GO" id="GO:0005829">
    <property type="term" value="C:cytosol"/>
    <property type="evidence" value="ECO:0007669"/>
    <property type="project" value="TreeGrafter"/>
</dbReference>
<dbReference type="Pfam" id="PF26594">
    <property type="entry name" value="KH_NusA_2nd"/>
    <property type="match status" value="1"/>
</dbReference>
<evidence type="ECO:0000256" key="1">
    <source>
        <dbReference type="ARBA" id="ARBA00022472"/>
    </source>
</evidence>
<dbReference type="InParanoid" id="A0A397S5J6"/>
<dbReference type="Gene3D" id="2.40.50.140">
    <property type="entry name" value="Nucleic acid-binding proteins"/>
    <property type="match status" value="1"/>
</dbReference>
<name>A0A397S5J6_9MOLU</name>
<evidence type="ECO:0000256" key="3">
    <source>
        <dbReference type="ARBA" id="ARBA00022814"/>
    </source>
</evidence>
<dbReference type="EMBL" id="QXEV01000004">
    <property type="protein sequence ID" value="RIA78001.1"/>
    <property type="molecule type" value="Genomic_DNA"/>
</dbReference>
<dbReference type="SUPFAM" id="SSF69705">
    <property type="entry name" value="Transcription factor NusA, N-terminal domain"/>
    <property type="match status" value="1"/>
</dbReference>
<dbReference type="AlphaFoldDB" id="A0A397S5J6"/>
<dbReference type="GO" id="GO:0031564">
    <property type="term" value="P:transcription antitermination"/>
    <property type="evidence" value="ECO:0007669"/>
    <property type="project" value="UniProtKB-UniRule"/>
</dbReference>
<keyword evidence="3 7" id="KW-0889">Transcription antitermination</keyword>
<evidence type="ECO:0000256" key="7">
    <source>
        <dbReference type="HAMAP-Rule" id="MF_00945"/>
    </source>
</evidence>
<comment type="subunit">
    <text evidence="7">Monomer. Binds directly to the core enzyme of the DNA-dependent RNA polymerase and to nascent RNA.</text>
</comment>
<dbReference type="InterPro" id="IPR003029">
    <property type="entry name" value="S1_domain"/>
</dbReference>
<dbReference type="InterPro" id="IPR030842">
    <property type="entry name" value="TF_NusA_bacterial"/>
</dbReference>
<dbReference type="RefSeq" id="WP_119015746.1">
    <property type="nucleotide sequence ID" value="NZ_QXEV01000004.1"/>
</dbReference>
<evidence type="ECO:0000256" key="4">
    <source>
        <dbReference type="ARBA" id="ARBA00022884"/>
    </source>
</evidence>
<dbReference type="FunCoup" id="A0A397S5J6">
    <property type="interactions" value="274"/>
</dbReference>
<dbReference type="HAMAP" id="MF_00945_B">
    <property type="entry name" value="NusA_B"/>
    <property type="match status" value="1"/>
</dbReference>
<evidence type="ECO:0000259" key="8">
    <source>
        <dbReference type="PROSITE" id="PS50126"/>
    </source>
</evidence>
<comment type="similarity">
    <text evidence="7">Belongs to the NusA family.</text>
</comment>
<dbReference type="CDD" id="cd02134">
    <property type="entry name" value="KH-II_NusA_rpt1"/>
    <property type="match status" value="1"/>
</dbReference>
<evidence type="ECO:0000256" key="6">
    <source>
        <dbReference type="ARBA" id="ARBA00023163"/>
    </source>
</evidence>
<dbReference type="InterPro" id="IPR012340">
    <property type="entry name" value="NA-bd_OB-fold"/>
</dbReference>
<dbReference type="InterPro" id="IPR010213">
    <property type="entry name" value="TF_NusA"/>
</dbReference>
<keyword evidence="10" id="KW-1185">Reference proteome</keyword>
<dbReference type="NCBIfam" id="TIGR01953">
    <property type="entry name" value="NusA"/>
    <property type="match status" value="1"/>
</dbReference>
<dbReference type="InterPro" id="IPR013735">
    <property type="entry name" value="TF_NusA_N"/>
</dbReference>
<dbReference type="PANTHER" id="PTHR22648">
    <property type="entry name" value="TRANSCRIPTION TERMINATION FACTOR NUSA"/>
    <property type="match status" value="1"/>
</dbReference>
<keyword evidence="2 7" id="KW-0963">Cytoplasm</keyword>
<dbReference type="OrthoDB" id="9807233at2"/>
<protein>
    <recommendedName>
        <fullName evidence="7">Transcription termination/antitermination protein NusA</fullName>
    </recommendedName>
</protein>
<proteinExistence type="inferred from homology"/>
<comment type="subcellular location">
    <subcellularLocation>
        <location evidence="7">Cytoplasm</location>
    </subcellularLocation>
</comment>
<comment type="function">
    <text evidence="7">Participates in both transcription termination and antitermination.</text>
</comment>
<evidence type="ECO:0000256" key="2">
    <source>
        <dbReference type="ARBA" id="ARBA00022490"/>
    </source>
</evidence>
<dbReference type="InterPro" id="IPR058582">
    <property type="entry name" value="KH_NusA_2nd"/>
</dbReference>
<dbReference type="InterPro" id="IPR009019">
    <property type="entry name" value="KH_sf_prok-type"/>
</dbReference>
<evidence type="ECO:0000313" key="10">
    <source>
        <dbReference type="Proteomes" id="UP000266506"/>
    </source>
</evidence>
<comment type="caution">
    <text evidence="9">The sequence shown here is derived from an EMBL/GenBank/DDBJ whole genome shotgun (WGS) entry which is preliminary data.</text>
</comment>
<keyword evidence="4 7" id="KW-0694">RNA-binding</keyword>
<dbReference type="PANTHER" id="PTHR22648:SF0">
    <property type="entry name" value="TRANSCRIPTION TERMINATION_ANTITERMINATION PROTEIN NUSA"/>
    <property type="match status" value="1"/>
</dbReference>
<dbReference type="InterPro" id="IPR036555">
    <property type="entry name" value="NusA_N_sf"/>
</dbReference>
<keyword evidence="1 7" id="KW-0806">Transcription termination</keyword>
<dbReference type="GO" id="GO:0003723">
    <property type="term" value="F:RNA binding"/>
    <property type="evidence" value="ECO:0007669"/>
    <property type="project" value="UniProtKB-UniRule"/>
</dbReference>
<evidence type="ECO:0000313" key="9">
    <source>
        <dbReference type="EMBL" id="RIA78001.1"/>
    </source>
</evidence>
<dbReference type="Gene3D" id="3.30.1480.10">
    <property type="entry name" value="NusA, N-terminal domain"/>
    <property type="match status" value="1"/>
</dbReference>
<keyword evidence="5 7" id="KW-0805">Transcription regulation</keyword>
<keyword evidence="6 7" id="KW-0804">Transcription</keyword>
<dbReference type="PROSITE" id="PS50126">
    <property type="entry name" value="S1"/>
    <property type="match status" value="1"/>
</dbReference>
<dbReference type="GO" id="GO:0006353">
    <property type="term" value="P:DNA-templated transcription termination"/>
    <property type="evidence" value="ECO:0007669"/>
    <property type="project" value="UniProtKB-UniRule"/>
</dbReference>
<dbReference type="GO" id="GO:0003700">
    <property type="term" value="F:DNA-binding transcription factor activity"/>
    <property type="evidence" value="ECO:0007669"/>
    <property type="project" value="InterPro"/>
</dbReference>
<sequence>MINKAFFENAEVLAEERGITVEDVYEVFKKGLINSFKKINGNASCEVTIDPGHHEIKMYSLHVVVEKYSEELEEDAMAEMLLEDAQLIKASYKVGDIVKQEVNIKDFNRTAISAAKSVYTQGVRTKQRELAYEHFKTLENEMVIGEVTNLNDKFITLNLGMGVVTSLSVKELLPNDHPFIGEKMNVYVRKVEMTTKDPKVSVSRTDRALVIRLMENFIPEIKSGVIEIKGIARDPGDRSKIALYSNDPKVDAIGSCVGEGGSRIRDIVNALGGEKVDLYKWSEVPEELISNSLQPANVTKVLSIDPKTKSSVVVVPNDHLSLAIGKSGQNVRLAVQSCGWKIDIMPVTEAYEKGLLI</sequence>
<reference evidence="9 10" key="1">
    <citation type="submission" date="2018-08" db="EMBL/GenBank/DDBJ databases">
        <title>Genomic Encyclopedia of Archaeal and Bacterial Type Strains, Phase II (KMG-II): from individual species to whole genera.</title>
        <authorList>
            <person name="Goeker M."/>
        </authorList>
    </citation>
    <scope>NUCLEOTIDE SEQUENCE [LARGE SCALE GENOMIC DNA]</scope>
    <source>
        <strain evidence="9 10">ATCC 27112</strain>
    </source>
</reference>
<dbReference type="Gene3D" id="3.30.300.20">
    <property type="match status" value="2"/>
</dbReference>
<accession>A0A397S5J6</accession>
<evidence type="ECO:0000256" key="5">
    <source>
        <dbReference type="ARBA" id="ARBA00023015"/>
    </source>
</evidence>
<dbReference type="CDD" id="cd22529">
    <property type="entry name" value="KH-II_NusA_rpt2"/>
    <property type="match status" value="1"/>
</dbReference>
<dbReference type="PROSITE" id="PS50084">
    <property type="entry name" value="KH_TYPE_1"/>
    <property type="match status" value="1"/>
</dbReference>
<dbReference type="InterPro" id="IPR015946">
    <property type="entry name" value="KH_dom-like_a/b"/>
</dbReference>
<dbReference type="FunFam" id="3.30.300.20:FF:000005">
    <property type="entry name" value="Transcription termination/antitermination protein NusA"/>
    <property type="match status" value="1"/>
</dbReference>
<dbReference type="Proteomes" id="UP000266506">
    <property type="component" value="Unassembled WGS sequence"/>
</dbReference>
<dbReference type="Pfam" id="PF13184">
    <property type="entry name" value="KH_NusA_1st"/>
    <property type="match status" value="1"/>
</dbReference>
<dbReference type="Pfam" id="PF08529">
    <property type="entry name" value="NusA_N"/>
    <property type="match status" value="1"/>
</dbReference>
<feature type="domain" description="S1 motif" evidence="8">
    <location>
        <begin position="140"/>
        <end position="205"/>
    </location>
</feature>
<gene>
    <name evidence="7" type="primary">nusA</name>
    <name evidence="9" type="ORF">EI71_00578</name>
</gene>